<evidence type="ECO:0000256" key="1">
    <source>
        <dbReference type="SAM" id="Phobius"/>
    </source>
</evidence>
<keyword evidence="1" id="KW-0812">Transmembrane</keyword>
<accession>A0ABM5U3Z8</accession>
<evidence type="ECO:0000313" key="2">
    <source>
        <dbReference type="EMBL" id="AKN87919.1"/>
    </source>
</evidence>
<organism evidence="2 3">
    <name type="scientific">Francisella orientalis</name>
    <dbReference type="NCBI Taxonomy" id="299583"/>
    <lineage>
        <taxon>Bacteria</taxon>
        <taxon>Pseudomonadati</taxon>
        <taxon>Pseudomonadota</taxon>
        <taxon>Gammaproteobacteria</taxon>
        <taxon>Thiotrichales</taxon>
        <taxon>Francisellaceae</taxon>
        <taxon>Francisella</taxon>
    </lineage>
</organism>
<gene>
    <name evidence="2" type="ORF">FNO190_0019</name>
</gene>
<keyword evidence="1" id="KW-0472">Membrane</keyword>
<feature type="transmembrane region" description="Helical" evidence="1">
    <location>
        <begin position="7"/>
        <end position="24"/>
    </location>
</feature>
<evidence type="ECO:0000313" key="3">
    <source>
        <dbReference type="Proteomes" id="UP000035930"/>
    </source>
</evidence>
<keyword evidence="1" id="KW-1133">Transmembrane helix</keyword>
<feature type="transmembrane region" description="Helical" evidence="1">
    <location>
        <begin position="30"/>
        <end position="47"/>
    </location>
</feature>
<reference evidence="2" key="1">
    <citation type="submission" date="2017-08" db="EMBL/GenBank/DDBJ databases">
        <title>Complete Genome Sequence of Francisella noatunensis subsp. orientalis strain FNO190.</title>
        <authorList>
            <person name="Pereira F.L."/>
            <person name="Goncalves L.A."/>
            <person name="Guilherme T.C."/>
            <person name="Soares S.C."/>
            <person name="Dorella F.A."/>
            <person name="Carvalho A.F."/>
            <person name="Leibowitz M.P."/>
            <person name="Leal C.A.G."/>
            <person name="Azevedo V.A.C."/>
            <person name="Figueiredo H.C.P."/>
        </authorList>
    </citation>
    <scope>NUCLEOTIDE SEQUENCE</scope>
    <source>
        <strain evidence="2">FNO190</strain>
    </source>
</reference>
<dbReference type="EMBL" id="CP011923">
    <property type="protein sequence ID" value="AKN87919.1"/>
    <property type="molecule type" value="Genomic_DNA"/>
</dbReference>
<dbReference type="Proteomes" id="UP000035930">
    <property type="component" value="Chromosome"/>
</dbReference>
<sequence>MSFDRKQWVSLILPLFLIMVQIFVNPKGYNFIILMFIFYRLFIVKIVKKLF</sequence>
<keyword evidence="3" id="KW-1185">Reference proteome</keyword>
<name>A0ABM5U3Z8_9GAMM</name>
<proteinExistence type="predicted"/>
<protein>
    <submittedName>
        <fullName evidence="2">NADH dehydrogenase</fullName>
    </submittedName>
</protein>